<reference evidence="4" key="1">
    <citation type="journal article" date="2015" name="ISME J.">
        <title>Draft Genome Sequence of Streptomyces incarnatus NRRL8089, which Produces the Nucleoside Antibiotic Sinefungin.</title>
        <authorList>
            <person name="Oshima K."/>
            <person name="Hattori M."/>
            <person name="Shimizu H."/>
            <person name="Fukuda K."/>
            <person name="Nemoto M."/>
            <person name="Inagaki K."/>
            <person name="Tamura T."/>
        </authorList>
    </citation>
    <scope>NUCLEOTIDE SEQUENCE</scope>
    <source>
        <strain evidence="4">FACHB-1277</strain>
    </source>
</reference>
<name>A0A926UYH4_9CYAN</name>
<evidence type="ECO:0000256" key="2">
    <source>
        <dbReference type="PIRSR" id="PIRSR613078-1"/>
    </source>
</evidence>
<comment type="caution">
    <text evidence="4">The sequence shown here is derived from an EMBL/GenBank/DDBJ whole genome shotgun (WGS) entry which is preliminary data.</text>
</comment>
<feature type="binding site" evidence="3">
    <location>
        <begin position="7"/>
        <end position="14"/>
    </location>
    <ligand>
        <name>substrate</name>
    </ligand>
</feature>
<evidence type="ECO:0000313" key="5">
    <source>
        <dbReference type="Proteomes" id="UP000631421"/>
    </source>
</evidence>
<feature type="binding site" evidence="3">
    <location>
        <position position="57"/>
    </location>
    <ligand>
        <name>substrate</name>
    </ligand>
</feature>
<accession>A0A926UYH4</accession>
<dbReference type="PANTHER" id="PTHR46517:SF1">
    <property type="entry name" value="FRUCTOSE-2,6-BISPHOSPHATASE TIGAR"/>
    <property type="match status" value="1"/>
</dbReference>
<dbReference type="CDD" id="cd07067">
    <property type="entry name" value="HP_PGM_like"/>
    <property type="match status" value="1"/>
</dbReference>
<dbReference type="SMART" id="SM00855">
    <property type="entry name" value="PGAM"/>
    <property type="match status" value="1"/>
</dbReference>
<dbReference type="PANTHER" id="PTHR46517">
    <property type="entry name" value="FRUCTOSE-2,6-BISPHOSPHATASE TIGAR"/>
    <property type="match status" value="1"/>
</dbReference>
<keyword evidence="5" id="KW-1185">Reference proteome</keyword>
<dbReference type="SUPFAM" id="SSF53254">
    <property type="entry name" value="Phosphoglycerate mutase-like"/>
    <property type="match status" value="1"/>
</dbReference>
<dbReference type="InterPro" id="IPR029033">
    <property type="entry name" value="His_PPase_superfam"/>
</dbReference>
<evidence type="ECO:0000256" key="1">
    <source>
        <dbReference type="ARBA" id="ARBA00022801"/>
    </source>
</evidence>
<dbReference type="Gene3D" id="3.40.50.1240">
    <property type="entry name" value="Phosphoglycerate mutase-like"/>
    <property type="match status" value="1"/>
</dbReference>
<dbReference type="InterPro" id="IPR001345">
    <property type="entry name" value="PG/BPGM_mutase_AS"/>
</dbReference>
<dbReference type="RefSeq" id="WP_190352730.1">
    <property type="nucleotide sequence ID" value="NZ_JACJPY010000096.1"/>
</dbReference>
<reference evidence="4" key="2">
    <citation type="submission" date="2020-08" db="EMBL/GenBank/DDBJ databases">
        <authorList>
            <person name="Chen M."/>
            <person name="Teng W."/>
            <person name="Zhao L."/>
            <person name="Hu C."/>
            <person name="Zhou Y."/>
            <person name="Han B."/>
            <person name="Song L."/>
            <person name="Shu W."/>
        </authorList>
    </citation>
    <scope>NUCLEOTIDE SEQUENCE</scope>
    <source>
        <strain evidence="4">FACHB-1277</strain>
    </source>
</reference>
<keyword evidence="1" id="KW-0378">Hydrolase</keyword>
<organism evidence="4 5">
    <name type="scientific">Pseudanabaena cinerea FACHB-1277</name>
    <dbReference type="NCBI Taxonomy" id="2949581"/>
    <lineage>
        <taxon>Bacteria</taxon>
        <taxon>Bacillati</taxon>
        <taxon>Cyanobacteriota</taxon>
        <taxon>Cyanophyceae</taxon>
        <taxon>Pseudanabaenales</taxon>
        <taxon>Pseudanabaenaceae</taxon>
        <taxon>Pseudanabaena</taxon>
        <taxon>Pseudanabaena cinerea</taxon>
    </lineage>
</organism>
<dbReference type="InterPro" id="IPR051695">
    <property type="entry name" value="Phosphoglycerate_Mutase"/>
</dbReference>
<dbReference type="EMBL" id="JACJPY010000096">
    <property type="protein sequence ID" value="MBD2152322.1"/>
    <property type="molecule type" value="Genomic_DNA"/>
</dbReference>
<dbReference type="Pfam" id="PF00300">
    <property type="entry name" value="His_Phos_1"/>
    <property type="match status" value="1"/>
</dbReference>
<feature type="active site" description="Proton donor/acceptor" evidence="2">
    <location>
        <position position="81"/>
    </location>
</feature>
<proteinExistence type="predicted"/>
<dbReference type="Proteomes" id="UP000631421">
    <property type="component" value="Unassembled WGS sequence"/>
</dbReference>
<feature type="active site" description="Tele-phosphohistidine intermediate" evidence="2">
    <location>
        <position position="8"/>
    </location>
</feature>
<dbReference type="GO" id="GO:0005829">
    <property type="term" value="C:cytosol"/>
    <property type="evidence" value="ECO:0007669"/>
    <property type="project" value="TreeGrafter"/>
</dbReference>
<dbReference type="InterPro" id="IPR013078">
    <property type="entry name" value="His_Pase_superF_clade-1"/>
</dbReference>
<evidence type="ECO:0000256" key="3">
    <source>
        <dbReference type="PIRSR" id="PIRSR613078-2"/>
    </source>
</evidence>
<protein>
    <submittedName>
        <fullName evidence="4">Histidine phosphatase family protein</fullName>
    </submittedName>
</protein>
<gene>
    <name evidence="4" type="ORF">H6F44_19695</name>
</gene>
<dbReference type="GO" id="GO:0043456">
    <property type="term" value="P:regulation of pentose-phosphate shunt"/>
    <property type="evidence" value="ECO:0007669"/>
    <property type="project" value="TreeGrafter"/>
</dbReference>
<sequence>MKLVIVRHGETEWNVQHRAMGQLDSPLTPKGIQQSRAIGNRLHRLKFTSLYSSDLGRAVQTTNIIAEICAKKIIFDPELREWNMGIFQGLTVSEMHEKFPQERQDYEQIGDEYIIPEGESLDQCRDRGFRMLNAIAERHSNENLHENLAETGDETVVVVTHGCVLMGFFEMVLDLRSGNTWRFKLDNANFCAFEYANER</sequence>
<dbReference type="PROSITE" id="PS00175">
    <property type="entry name" value="PG_MUTASE"/>
    <property type="match status" value="1"/>
</dbReference>
<evidence type="ECO:0000313" key="4">
    <source>
        <dbReference type="EMBL" id="MBD2152322.1"/>
    </source>
</evidence>
<dbReference type="GO" id="GO:0045820">
    <property type="term" value="P:negative regulation of glycolytic process"/>
    <property type="evidence" value="ECO:0007669"/>
    <property type="project" value="TreeGrafter"/>
</dbReference>
<dbReference type="GO" id="GO:0004331">
    <property type="term" value="F:fructose-2,6-bisphosphate 2-phosphatase activity"/>
    <property type="evidence" value="ECO:0007669"/>
    <property type="project" value="TreeGrafter"/>
</dbReference>
<dbReference type="AlphaFoldDB" id="A0A926UYH4"/>